<dbReference type="EMBL" id="LHYK01000002">
    <property type="protein sequence ID" value="KXB08354.1"/>
    <property type="molecule type" value="Genomic_DNA"/>
</dbReference>
<accession>A0A133VPH5</accession>
<evidence type="ECO:0000313" key="1">
    <source>
        <dbReference type="EMBL" id="KXB08354.1"/>
    </source>
</evidence>
<protein>
    <submittedName>
        <fullName evidence="1">Uncharacterized protein</fullName>
    </submittedName>
</protein>
<dbReference type="AlphaFoldDB" id="A0A133VPH5"/>
<gene>
    <name evidence="1" type="ORF">AKJ58_00155</name>
</gene>
<comment type="caution">
    <text evidence="1">The sequence shown here is derived from an EMBL/GenBank/DDBJ whole genome shotgun (WGS) entry which is preliminary data.</text>
</comment>
<name>A0A133VPH5_9EURY</name>
<reference evidence="1 2" key="1">
    <citation type="journal article" date="2016" name="Sci. Rep.">
        <title>Metabolic traits of an uncultured archaeal lineage -MSBL1- from brine pools of the Red Sea.</title>
        <authorList>
            <person name="Mwirichia R."/>
            <person name="Alam I."/>
            <person name="Rashid M."/>
            <person name="Vinu M."/>
            <person name="Ba-Alawi W."/>
            <person name="Anthony Kamau A."/>
            <person name="Kamanda Ngugi D."/>
            <person name="Goker M."/>
            <person name="Klenk H.P."/>
            <person name="Bajic V."/>
            <person name="Stingl U."/>
        </authorList>
    </citation>
    <scope>NUCLEOTIDE SEQUENCE [LARGE SCALE GENOMIC DNA]</scope>
    <source>
        <strain evidence="1">SCGC-AAA385D11</strain>
    </source>
</reference>
<proteinExistence type="predicted"/>
<keyword evidence="2" id="KW-1185">Reference proteome</keyword>
<organism evidence="1 2">
    <name type="scientific">candidate division MSBL1 archaeon SCGC-AAA385D11</name>
    <dbReference type="NCBI Taxonomy" id="1698286"/>
    <lineage>
        <taxon>Archaea</taxon>
        <taxon>Methanobacteriati</taxon>
        <taxon>Methanobacteriota</taxon>
        <taxon>candidate division MSBL1</taxon>
    </lineage>
</organism>
<dbReference type="Proteomes" id="UP000070256">
    <property type="component" value="Unassembled WGS sequence"/>
</dbReference>
<sequence length="157" mass="18073">MRFRIGDKILAFDLIDLDQTVIGLNSDSFTEDGKHIFMADLDGMDLEESRKEARRLIKKFDLPHMLVFQSSEDSHHLYSLTPLTFDELVKITFESKTDYNHKLCLLHNKFATLRVTEKEQKPSSIDFKGEIENGDSERELLDGAKTALFKLTGDMDD</sequence>
<evidence type="ECO:0000313" key="2">
    <source>
        <dbReference type="Proteomes" id="UP000070256"/>
    </source>
</evidence>